<dbReference type="InterPro" id="IPR004014">
    <property type="entry name" value="ATPase_P-typ_cation-transptr_N"/>
</dbReference>
<evidence type="ECO:0000256" key="9">
    <source>
        <dbReference type="ARBA" id="ARBA00022989"/>
    </source>
</evidence>
<evidence type="ECO:0000256" key="3">
    <source>
        <dbReference type="ARBA" id="ARBA00022475"/>
    </source>
</evidence>
<name>A0A5C4N935_9RHOB</name>
<dbReference type="InterPro" id="IPR023299">
    <property type="entry name" value="ATPase_P-typ_cyto_dom_N"/>
</dbReference>
<dbReference type="AlphaFoldDB" id="A0A5C4N935"/>
<dbReference type="InterPro" id="IPR050510">
    <property type="entry name" value="Cation_transp_ATPase_P-type"/>
</dbReference>
<dbReference type="GO" id="GO:0019829">
    <property type="term" value="F:ATPase-coupled monoatomic cation transmembrane transporter activity"/>
    <property type="evidence" value="ECO:0007669"/>
    <property type="project" value="UniProtKB-ARBA"/>
</dbReference>
<dbReference type="Pfam" id="PF00690">
    <property type="entry name" value="Cation_ATPase_N"/>
    <property type="match status" value="1"/>
</dbReference>
<comment type="similarity">
    <text evidence="2">Belongs to the cation transport ATPase (P-type) (TC 3.A.3) family. Type IIA subfamily.</text>
</comment>
<dbReference type="FunFam" id="3.40.50.1000:FF:000028">
    <property type="entry name" value="Calcium-transporting P-type ATPase, putative"/>
    <property type="match status" value="1"/>
</dbReference>
<dbReference type="Pfam" id="PF08282">
    <property type="entry name" value="Hydrolase_3"/>
    <property type="match status" value="1"/>
</dbReference>
<proteinExistence type="inferred from homology"/>
<dbReference type="FunFam" id="2.70.150.10:FF:000016">
    <property type="entry name" value="Calcium-transporting P-type ATPase putative"/>
    <property type="match status" value="1"/>
</dbReference>
<dbReference type="PRINTS" id="PR00120">
    <property type="entry name" value="HATPASE"/>
</dbReference>
<evidence type="ECO:0000256" key="11">
    <source>
        <dbReference type="SAM" id="MobiDB-lite"/>
    </source>
</evidence>
<evidence type="ECO:0000256" key="12">
    <source>
        <dbReference type="SAM" id="Phobius"/>
    </source>
</evidence>
<dbReference type="Gene3D" id="1.20.1110.10">
    <property type="entry name" value="Calcium-transporting ATPase, transmembrane domain"/>
    <property type="match status" value="1"/>
</dbReference>
<evidence type="ECO:0000256" key="1">
    <source>
        <dbReference type="ARBA" id="ARBA00004651"/>
    </source>
</evidence>
<evidence type="ECO:0000256" key="4">
    <source>
        <dbReference type="ARBA" id="ARBA00022692"/>
    </source>
</evidence>
<dbReference type="InterPro" id="IPR044492">
    <property type="entry name" value="P_typ_ATPase_HD_dom"/>
</dbReference>
<dbReference type="NCBIfam" id="TIGR01494">
    <property type="entry name" value="ATPase_P-type"/>
    <property type="match status" value="3"/>
</dbReference>
<dbReference type="InterPro" id="IPR006068">
    <property type="entry name" value="ATPase_P-typ_cation-transptr_C"/>
</dbReference>
<reference evidence="14 15" key="1">
    <citation type="submission" date="2019-06" db="EMBL/GenBank/DDBJ databases">
        <authorList>
            <person name="Jiang L."/>
        </authorList>
    </citation>
    <scope>NUCLEOTIDE SEQUENCE [LARGE SCALE GENOMIC DNA]</scope>
    <source>
        <strain evidence="14 15">YIM 48858</strain>
    </source>
</reference>
<dbReference type="SFLD" id="SFLDG00002">
    <property type="entry name" value="C1.7:_P-type_atpase_like"/>
    <property type="match status" value="1"/>
</dbReference>
<dbReference type="GO" id="GO:0046873">
    <property type="term" value="F:metal ion transmembrane transporter activity"/>
    <property type="evidence" value="ECO:0007669"/>
    <property type="project" value="UniProtKB-ARBA"/>
</dbReference>
<feature type="region of interest" description="Disordered" evidence="11">
    <location>
        <begin position="897"/>
        <end position="924"/>
    </location>
</feature>
<sequence length="924" mass="98203">MSLHRDPAARGPWHTLEADEALAAQGSDGVKGLSSARATDRLRQAGPNEVQDGGERTVWHILWEQVSSVLILILVFAGGLAAVLGKQVDAIAIAAIVLLFVVLGVAQEYRAQRAVAALKQMSSPQVRVVRDGRAQDVSSRELVPGDLVILEAGNVVPADCRVIESLSLRVQEAALTGESETVEKTEAALIRSNLTVGDRLNMVFLGTAVTFGRGRALVVETGMRTELGRIASMIRSVRHEPTPLQRRLDRLGKVLAVVAVAIAAVVAIAGWMRGEDVSLVLLTGVSLAVAIVPEGLPAVLTFTLARGGQRMLRRKALIRKLPAVETLGSVTVICSDKTGTLTQNRITATQLATASGWHDLRGRVEGDEPDLLLMGAALCNDADLRDGKAVGDPTEAALLVAAAGHRLEKARLEKILPREAEIAFDSTRKRMTTVHRVEPGGRVFLGLDVDALFLTVTKGAADALLPLCSGVLQGNRIVAMDDAARQRMIDANDGFGLQGMRVLALAIRPLDALPERLMPEALERDLVLVGLVAMIDPPRAEAAEAVAVCARAGIRPVMITGDHHLTARKIAADLGICREGDRVVTGIEIERMSPAELEAIVDEVAVFARVSPEHKLRIVEALQRRGHVVAMTGDGVNDAPALKRADIGVAMGSGTDVAKEAADMVLLDDNFATIVAAVEEGRVVYDNVRRFIQFSVAGNIGKVLTVAVPPFLGLPLLLAPVQILFSNLLTDGLLGLGLGTEKAEKGNMERPPYRPQEGVFSRGVGLHVAWLGALIGAITIGAGWWAWSLAMADGLLTPVETLYISTLVFSTLAILQIGRVLAARSFRQSAFALGPFGNPTLLAMIAVALVAQLVVVYWPGAQPFFHTTDIGLTGLLIGVAAAVTVLLATEVEKGLRRRAEDDPAQEPGTGRLASQRPAARLQDT</sequence>
<dbReference type="InterPro" id="IPR008250">
    <property type="entry name" value="ATPase_P-typ_transduc_dom_A_sf"/>
</dbReference>
<dbReference type="GO" id="GO:0005886">
    <property type="term" value="C:plasma membrane"/>
    <property type="evidence" value="ECO:0007669"/>
    <property type="project" value="UniProtKB-SubCell"/>
</dbReference>
<dbReference type="GO" id="GO:0140352">
    <property type="term" value="P:export from cell"/>
    <property type="evidence" value="ECO:0007669"/>
    <property type="project" value="UniProtKB-ARBA"/>
</dbReference>
<dbReference type="PANTHER" id="PTHR43294">
    <property type="entry name" value="SODIUM/POTASSIUM-TRANSPORTING ATPASE SUBUNIT ALPHA"/>
    <property type="match status" value="1"/>
</dbReference>
<protein>
    <submittedName>
        <fullName evidence="14">Cation-translocating P-type ATPase</fullName>
    </submittedName>
</protein>
<feature type="transmembrane region" description="Helical" evidence="12">
    <location>
        <begin position="66"/>
        <end position="84"/>
    </location>
</feature>
<feature type="transmembrane region" description="Helical" evidence="12">
    <location>
        <begin position="764"/>
        <end position="787"/>
    </location>
</feature>
<evidence type="ECO:0000256" key="6">
    <source>
        <dbReference type="ARBA" id="ARBA00022741"/>
    </source>
</evidence>
<dbReference type="InterPro" id="IPR023214">
    <property type="entry name" value="HAD_sf"/>
</dbReference>
<feature type="transmembrane region" description="Helical" evidence="12">
    <location>
        <begin position="278"/>
        <end position="305"/>
    </location>
</feature>
<keyword evidence="3" id="KW-1003">Cell membrane</keyword>
<evidence type="ECO:0000256" key="10">
    <source>
        <dbReference type="ARBA" id="ARBA00023136"/>
    </source>
</evidence>
<comment type="subcellular location">
    <subcellularLocation>
        <location evidence="1">Cell membrane</location>
        <topology evidence="1">Multi-pass membrane protein</topology>
    </subcellularLocation>
</comment>
<feature type="domain" description="Cation-transporting P-type ATPase N-terminal" evidence="13">
    <location>
        <begin position="12"/>
        <end position="86"/>
    </location>
</feature>
<dbReference type="InterPro" id="IPR001757">
    <property type="entry name" value="P_typ_ATPase"/>
</dbReference>
<dbReference type="SFLD" id="SFLDS00003">
    <property type="entry name" value="Haloacid_Dehalogenase"/>
    <property type="match status" value="1"/>
</dbReference>
<dbReference type="SUPFAM" id="SSF56784">
    <property type="entry name" value="HAD-like"/>
    <property type="match status" value="1"/>
</dbReference>
<dbReference type="Proteomes" id="UP000305709">
    <property type="component" value="Unassembled WGS sequence"/>
</dbReference>
<keyword evidence="5" id="KW-0479">Metal-binding</keyword>
<keyword evidence="7" id="KW-0067">ATP-binding</keyword>
<feature type="transmembrane region" description="Helical" evidence="12">
    <location>
        <begin position="90"/>
        <end position="109"/>
    </location>
</feature>
<feature type="transmembrane region" description="Helical" evidence="12">
    <location>
        <begin position="254"/>
        <end position="272"/>
    </location>
</feature>
<dbReference type="SFLD" id="SFLDF00027">
    <property type="entry name" value="p-type_atpase"/>
    <property type="match status" value="1"/>
</dbReference>
<dbReference type="GO" id="GO:0046872">
    <property type="term" value="F:metal ion binding"/>
    <property type="evidence" value="ECO:0007669"/>
    <property type="project" value="UniProtKB-KW"/>
</dbReference>
<evidence type="ECO:0000256" key="8">
    <source>
        <dbReference type="ARBA" id="ARBA00022967"/>
    </source>
</evidence>
<dbReference type="GO" id="GO:0098662">
    <property type="term" value="P:inorganic cation transmembrane transport"/>
    <property type="evidence" value="ECO:0007669"/>
    <property type="project" value="UniProtKB-ARBA"/>
</dbReference>
<dbReference type="InterPro" id="IPR059000">
    <property type="entry name" value="ATPase_P-type_domA"/>
</dbReference>
<dbReference type="FunFam" id="3.40.50.1000:FF:000001">
    <property type="entry name" value="Phospholipid-transporting ATPase IC"/>
    <property type="match status" value="1"/>
</dbReference>
<dbReference type="EMBL" id="VDFV01000036">
    <property type="protein sequence ID" value="TNC65821.1"/>
    <property type="molecule type" value="Genomic_DNA"/>
</dbReference>
<evidence type="ECO:0000256" key="5">
    <source>
        <dbReference type="ARBA" id="ARBA00022723"/>
    </source>
</evidence>
<dbReference type="Pfam" id="PF00689">
    <property type="entry name" value="Cation_ATPase_C"/>
    <property type="match status" value="1"/>
</dbReference>
<keyword evidence="4 12" id="KW-0812">Transmembrane</keyword>
<dbReference type="SMART" id="SM00831">
    <property type="entry name" value="Cation_ATPase_N"/>
    <property type="match status" value="1"/>
</dbReference>
<keyword evidence="6" id="KW-0547">Nucleotide-binding</keyword>
<comment type="caution">
    <text evidence="14">The sequence shown here is derived from an EMBL/GenBank/DDBJ whole genome shotgun (WGS) entry which is preliminary data.</text>
</comment>
<dbReference type="InterPro" id="IPR036412">
    <property type="entry name" value="HAD-like_sf"/>
</dbReference>
<evidence type="ECO:0000259" key="13">
    <source>
        <dbReference type="SMART" id="SM00831"/>
    </source>
</evidence>
<accession>A0A5C4N935</accession>
<dbReference type="InterPro" id="IPR018303">
    <property type="entry name" value="ATPase_P-typ_P_site"/>
</dbReference>
<dbReference type="Gene3D" id="3.40.1110.10">
    <property type="entry name" value="Calcium-transporting ATPase, cytoplasmic domain N"/>
    <property type="match status" value="1"/>
</dbReference>
<keyword evidence="9 12" id="KW-1133">Transmembrane helix</keyword>
<organism evidence="14 15">
    <name type="scientific">Rubellimicrobium roseum</name>
    <dbReference type="NCBI Taxonomy" id="687525"/>
    <lineage>
        <taxon>Bacteria</taxon>
        <taxon>Pseudomonadati</taxon>
        <taxon>Pseudomonadota</taxon>
        <taxon>Alphaproteobacteria</taxon>
        <taxon>Rhodobacterales</taxon>
        <taxon>Roseobacteraceae</taxon>
        <taxon>Rubellimicrobium</taxon>
    </lineage>
</organism>
<dbReference type="Pfam" id="PF13246">
    <property type="entry name" value="Cation_ATPase"/>
    <property type="match status" value="1"/>
</dbReference>
<dbReference type="Gene3D" id="2.70.150.10">
    <property type="entry name" value="Calcium-transporting ATPase, cytoplasmic transduction domain A"/>
    <property type="match status" value="1"/>
</dbReference>
<feature type="transmembrane region" description="Helical" evidence="12">
    <location>
        <begin position="870"/>
        <end position="888"/>
    </location>
</feature>
<keyword evidence="15" id="KW-1185">Reference proteome</keyword>
<gene>
    <name evidence="14" type="ORF">FHG71_17340</name>
</gene>
<dbReference type="SUPFAM" id="SSF81653">
    <property type="entry name" value="Calcium ATPase, transduction domain A"/>
    <property type="match status" value="1"/>
</dbReference>
<dbReference type="PANTHER" id="PTHR43294:SF21">
    <property type="entry name" value="CATION TRANSPORTING ATPASE"/>
    <property type="match status" value="1"/>
</dbReference>
<dbReference type="Pfam" id="PF00122">
    <property type="entry name" value="E1-E2_ATPase"/>
    <property type="match status" value="1"/>
</dbReference>
<dbReference type="GO" id="GO:0015662">
    <property type="term" value="F:P-type ion transporter activity"/>
    <property type="evidence" value="ECO:0007669"/>
    <property type="project" value="UniProtKB-ARBA"/>
</dbReference>
<feature type="transmembrane region" description="Helical" evidence="12">
    <location>
        <begin position="841"/>
        <end position="858"/>
    </location>
</feature>
<dbReference type="SUPFAM" id="SSF81665">
    <property type="entry name" value="Calcium ATPase, transmembrane domain M"/>
    <property type="match status" value="1"/>
</dbReference>
<evidence type="ECO:0000256" key="7">
    <source>
        <dbReference type="ARBA" id="ARBA00022840"/>
    </source>
</evidence>
<dbReference type="GO" id="GO:0016887">
    <property type="term" value="F:ATP hydrolysis activity"/>
    <property type="evidence" value="ECO:0007669"/>
    <property type="project" value="InterPro"/>
</dbReference>
<feature type="transmembrane region" description="Helical" evidence="12">
    <location>
        <begin position="802"/>
        <end position="821"/>
    </location>
</feature>
<dbReference type="SUPFAM" id="SSF81660">
    <property type="entry name" value="Metal cation-transporting ATPase, ATP-binding domain N"/>
    <property type="match status" value="1"/>
</dbReference>
<evidence type="ECO:0000256" key="2">
    <source>
        <dbReference type="ARBA" id="ARBA00005675"/>
    </source>
</evidence>
<dbReference type="Gene3D" id="3.40.50.1000">
    <property type="entry name" value="HAD superfamily/HAD-like"/>
    <property type="match status" value="1"/>
</dbReference>
<dbReference type="PROSITE" id="PS00154">
    <property type="entry name" value="ATPASE_E1_E2"/>
    <property type="match status" value="1"/>
</dbReference>
<dbReference type="PRINTS" id="PR00119">
    <property type="entry name" value="CATATPASE"/>
</dbReference>
<dbReference type="InterPro" id="IPR023298">
    <property type="entry name" value="ATPase_P-typ_TM_dom_sf"/>
</dbReference>
<evidence type="ECO:0000313" key="15">
    <source>
        <dbReference type="Proteomes" id="UP000305709"/>
    </source>
</evidence>
<keyword evidence="8" id="KW-1278">Translocase</keyword>
<evidence type="ECO:0000313" key="14">
    <source>
        <dbReference type="EMBL" id="TNC65821.1"/>
    </source>
</evidence>
<dbReference type="GO" id="GO:0005524">
    <property type="term" value="F:ATP binding"/>
    <property type="evidence" value="ECO:0007669"/>
    <property type="project" value="UniProtKB-KW"/>
</dbReference>
<dbReference type="OrthoDB" id="9807843at2"/>
<keyword evidence="10 12" id="KW-0472">Membrane</keyword>